<feature type="transmembrane region" description="Helical" evidence="9">
    <location>
        <begin position="41"/>
        <end position="61"/>
    </location>
</feature>
<evidence type="ECO:0000256" key="6">
    <source>
        <dbReference type="ARBA" id="ARBA00023136"/>
    </source>
</evidence>
<name>A0ABP0SF97_9DINO</name>
<keyword evidence="7" id="KW-1208">Phospholipid metabolism</keyword>
<dbReference type="InterPro" id="IPR043130">
    <property type="entry name" value="CDP-OH_PTrfase_TM_dom"/>
</dbReference>
<dbReference type="PANTHER" id="PTHR15362:SF13">
    <property type="entry name" value="SI:CH1073-145M9.1"/>
    <property type="match status" value="1"/>
</dbReference>
<evidence type="ECO:0000256" key="5">
    <source>
        <dbReference type="ARBA" id="ARBA00023098"/>
    </source>
</evidence>
<evidence type="ECO:0000313" key="10">
    <source>
        <dbReference type="EMBL" id="CAK9110914.1"/>
    </source>
</evidence>
<dbReference type="EMBL" id="CAXAMM010043607">
    <property type="protein sequence ID" value="CAK9110914.1"/>
    <property type="molecule type" value="Genomic_DNA"/>
</dbReference>
<keyword evidence="2 8" id="KW-0808">Transferase</keyword>
<comment type="caution">
    <text evidence="10">The sequence shown here is derived from an EMBL/GenBank/DDBJ whole genome shotgun (WGS) entry which is preliminary data.</text>
</comment>
<evidence type="ECO:0000256" key="9">
    <source>
        <dbReference type="SAM" id="Phobius"/>
    </source>
</evidence>
<sequence length="214" mass="23821">MVIEVGPREVLLLWPNVICYVRAVLGAFALGLAWWPEIPMLTWVVAIYAFAMSLDFLDGYLARRWQQQSRFGAALDVVVDIAQRGGMWVLALNLPGFLFPLVELNVFACTHSSGSESWKVTCFEDAPMLVAAVTSNVFKSPCGALMVAGLHFLPLWLWLRQRTSASFPGFNLVGFLLCSGRLLGLVVEFWVLKRHVEGLLRPIDALTIRSCAHV</sequence>
<dbReference type="Pfam" id="PF01066">
    <property type="entry name" value="CDP-OH_P_transf"/>
    <property type="match status" value="1"/>
</dbReference>
<gene>
    <name evidence="10" type="ORF">SCF082_LOCUS51505</name>
</gene>
<evidence type="ECO:0000256" key="4">
    <source>
        <dbReference type="ARBA" id="ARBA00022989"/>
    </source>
</evidence>
<organism evidence="10 11">
    <name type="scientific">Durusdinium trenchii</name>
    <dbReference type="NCBI Taxonomy" id="1381693"/>
    <lineage>
        <taxon>Eukaryota</taxon>
        <taxon>Sar</taxon>
        <taxon>Alveolata</taxon>
        <taxon>Dinophyceae</taxon>
        <taxon>Suessiales</taxon>
        <taxon>Symbiodiniaceae</taxon>
        <taxon>Durusdinium</taxon>
    </lineage>
</organism>
<dbReference type="InterPro" id="IPR000462">
    <property type="entry name" value="CDP-OH_P_trans"/>
</dbReference>
<evidence type="ECO:0000256" key="3">
    <source>
        <dbReference type="ARBA" id="ARBA00022692"/>
    </source>
</evidence>
<feature type="transmembrane region" description="Helical" evidence="9">
    <location>
        <begin position="142"/>
        <end position="159"/>
    </location>
</feature>
<dbReference type="PROSITE" id="PS00379">
    <property type="entry name" value="CDP_ALCOHOL_P_TRANSF"/>
    <property type="match status" value="1"/>
</dbReference>
<reference evidence="10 11" key="1">
    <citation type="submission" date="2024-02" db="EMBL/GenBank/DDBJ databases">
        <authorList>
            <person name="Chen Y."/>
            <person name="Shah S."/>
            <person name="Dougan E. K."/>
            <person name="Thang M."/>
            <person name="Chan C."/>
        </authorList>
    </citation>
    <scope>NUCLEOTIDE SEQUENCE [LARGE SCALE GENOMIC DNA]</scope>
</reference>
<dbReference type="Gene3D" id="1.20.120.1760">
    <property type="match status" value="1"/>
</dbReference>
<keyword evidence="5" id="KW-0443">Lipid metabolism</keyword>
<comment type="similarity">
    <text evidence="8">Belongs to the CDP-alcohol phosphatidyltransferase class-I family.</text>
</comment>
<dbReference type="Proteomes" id="UP001642464">
    <property type="component" value="Unassembled WGS sequence"/>
</dbReference>
<comment type="subcellular location">
    <subcellularLocation>
        <location evidence="1">Membrane</location>
        <topology evidence="1">Multi-pass membrane protein</topology>
    </subcellularLocation>
</comment>
<protein>
    <submittedName>
        <fullName evidence="10">CDP-diacylglycerol--inositol 3-phosphatidyltransferase 1 (Phosphatidylinositol synthase 1) (AtPIS1) (PI synthase 1) (PtdIns synthase 1)</fullName>
    </submittedName>
</protein>
<feature type="transmembrane region" description="Helical" evidence="9">
    <location>
        <begin position="171"/>
        <end position="192"/>
    </location>
</feature>
<keyword evidence="4 9" id="KW-1133">Transmembrane helix</keyword>
<proteinExistence type="inferred from homology"/>
<dbReference type="PANTHER" id="PTHR15362">
    <property type="entry name" value="PHOSPHATIDYLINOSITOL SYNTHASE"/>
    <property type="match status" value="1"/>
</dbReference>
<keyword evidence="3 9" id="KW-0812">Transmembrane</keyword>
<accession>A0ABP0SF97</accession>
<dbReference type="InterPro" id="IPR048254">
    <property type="entry name" value="CDP_ALCOHOL_P_TRANSF_CS"/>
</dbReference>
<keyword evidence="11" id="KW-1185">Reference proteome</keyword>
<evidence type="ECO:0000256" key="1">
    <source>
        <dbReference type="ARBA" id="ARBA00004141"/>
    </source>
</evidence>
<evidence type="ECO:0000256" key="2">
    <source>
        <dbReference type="ARBA" id="ARBA00022679"/>
    </source>
</evidence>
<evidence type="ECO:0000313" key="11">
    <source>
        <dbReference type="Proteomes" id="UP001642464"/>
    </source>
</evidence>
<evidence type="ECO:0000256" key="7">
    <source>
        <dbReference type="ARBA" id="ARBA00023264"/>
    </source>
</evidence>
<keyword evidence="6 9" id="KW-0472">Membrane</keyword>
<feature type="transmembrane region" description="Helical" evidence="9">
    <location>
        <begin position="12"/>
        <end position="35"/>
    </location>
</feature>
<evidence type="ECO:0000256" key="8">
    <source>
        <dbReference type="RuleBase" id="RU003750"/>
    </source>
</evidence>